<dbReference type="InterPro" id="IPR027474">
    <property type="entry name" value="L-asparaginase_N"/>
</dbReference>
<dbReference type="InterPro" id="IPR036152">
    <property type="entry name" value="Asp/glu_Ase-like_sf"/>
</dbReference>
<keyword evidence="4" id="KW-1185">Reference proteome</keyword>
<keyword evidence="3" id="KW-0808">Transferase</keyword>
<dbReference type="Proteomes" id="UP000290527">
    <property type="component" value="Unassembled WGS sequence"/>
</dbReference>
<dbReference type="Pfam" id="PF00710">
    <property type="entry name" value="Asparaginase"/>
    <property type="match status" value="1"/>
</dbReference>
<proteinExistence type="predicted"/>
<evidence type="ECO:0000259" key="2">
    <source>
        <dbReference type="Pfam" id="PF00710"/>
    </source>
</evidence>
<dbReference type="GO" id="GO:0050567">
    <property type="term" value="F:glutaminyl-tRNA synthase (glutamine-hydrolyzing) activity"/>
    <property type="evidence" value="ECO:0007669"/>
    <property type="project" value="UniProtKB-EC"/>
</dbReference>
<dbReference type="GO" id="GO:0016740">
    <property type="term" value="F:transferase activity"/>
    <property type="evidence" value="ECO:0007669"/>
    <property type="project" value="UniProtKB-KW"/>
</dbReference>
<sequence length="69" mass="7480">MKKEKNLKNISILSTGGTVASRVDYNTGAVHPAFKAVDLILVVPELLEIANISGRPLMNILSENILPNH</sequence>
<reference evidence="3 4" key="1">
    <citation type="journal article" date="2019" name="Int. J. Syst. Evol. Microbiol.">
        <title>Methanofervidicoccus abyssi gen. nov., sp. nov., a hydrogenotrophic methanogen, isolated from a hydrothermal vent chimney in the Mid-Cayman Spreading Center, the Caribbean Sea.</title>
        <authorList>
            <person name="Sakai S."/>
            <person name="Takaki Y."/>
            <person name="Miyazaki M."/>
            <person name="Ogawara M."/>
            <person name="Yanagawa K."/>
            <person name="Miyazaki J."/>
            <person name="Takai K."/>
        </authorList>
    </citation>
    <scope>NUCLEOTIDE SEQUENCE [LARGE SCALE GENOMIC DNA]</scope>
    <source>
        <strain evidence="3 4">HHB</strain>
    </source>
</reference>
<dbReference type="GO" id="GO:0004067">
    <property type="term" value="F:asparaginase activity"/>
    <property type="evidence" value="ECO:0007669"/>
    <property type="project" value="UniProtKB-UniRule"/>
</dbReference>
<evidence type="ECO:0000313" key="3">
    <source>
        <dbReference type="EMBL" id="GBF36943.1"/>
    </source>
</evidence>
<comment type="caution">
    <text evidence="3">The sequence shown here is derived from an EMBL/GenBank/DDBJ whole genome shotgun (WGS) entry which is preliminary data.</text>
</comment>
<name>A0A401HRU1_9EURY</name>
<accession>A0A401HRU1</accession>
<dbReference type="PROSITE" id="PS51732">
    <property type="entry name" value="ASN_GLN_ASE_3"/>
    <property type="match status" value="1"/>
</dbReference>
<protein>
    <submittedName>
        <fullName evidence="3">Glutamyl-tRNA(Gln) amidotransferase subunit D</fullName>
        <ecNumber evidence="3">6.3.5.7</ecNumber>
    </submittedName>
</protein>
<dbReference type="PIRSF" id="PIRSF500176">
    <property type="entry name" value="L_ASNase"/>
    <property type="match status" value="1"/>
</dbReference>
<dbReference type="AlphaFoldDB" id="A0A401HRU1"/>
<dbReference type="InterPro" id="IPR037152">
    <property type="entry name" value="L-asparaginase_N_sf"/>
</dbReference>
<dbReference type="InterPro" id="IPR006034">
    <property type="entry name" value="Asparaginase/glutaminase-like"/>
</dbReference>
<evidence type="ECO:0000256" key="1">
    <source>
        <dbReference type="PROSITE-ProRule" id="PRU10099"/>
    </source>
</evidence>
<dbReference type="Gene3D" id="3.40.50.1170">
    <property type="entry name" value="L-asparaginase, N-terminal domain"/>
    <property type="match status" value="1"/>
</dbReference>
<dbReference type="EC" id="6.3.5.7" evidence="3"/>
<evidence type="ECO:0000313" key="4">
    <source>
        <dbReference type="Proteomes" id="UP000290527"/>
    </source>
</evidence>
<organism evidence="3 4">
    <name type="scientific">Methanofervidicoccus abyssi</name>
    <dbReference type="NCBI Taxonomy" id="2082189"/>
    <lineage>
        <taxon>Archaea</taxon>
        <taxon>Methanobacteriati</taxon>
        <taxon>Methanobacteriota</taxon>
        <taxon>Methanomada group</taxon>
        <taxon>Methanococci</taxon>
        <taxon>Methanococcales</taxon>
        <taxon>Methanofervidicoccus</taxon>
    </lineage>
</organism>
<feature type="active site" evidence="1">
    <location>
        <position position="18"/>
    </location>
</feature>
<dbReference type="GO" id="GO:0006520">
    <property type="term" value="P:amino acid metabolic process"/>
    <property type="evidence" value="ECO:0007669"/>
    <property type="project" value="InterPro"/>
</dbReference>
<dbReference type="PIRSF" id="PIRSF001220">
    <property type="entry name" value="L-ASNase_gatD"/>
    <property type="match status" value="1"/>
</dbReference>
<dbReference type="PROSITE" id="PS00144">
    <property type="entry name" value="ASN_GLN_ASE_1"/>
    <property type="match status" value="1"/>
</dbReference>
<dbReference type="InterPro" id="IPR020827">
    <property type="entry name" value="Asparaginase/glutaminase_AS1"/>
</dbReference>
<keyword evidence="3" id="KW-0436">Ligase</keyword>
<dbReference type="SUPFAM" id="SSF53774">
    <property type="entry name" value="Glutaminase/Asparaginase"/>
    <property type="match status" value="1"/>
</dbReference>
<feature type="domain" description="L-asparaginase N-terminal" evidence="2">
    <location>
        <begin position="9"/>
        <end position="68"/>
    </location>
</feature>
<gene>
    <name evidence="3" type="ORF">MHHB_P1173</name>
</gene>
<dbReference type="EMBL" id="BFAX01000005">
    <property type="protein sequence ID" value="GBF36943.1"/>
    <property type="molecule type" value="Genomic_DNA"/>
</dbReference>